<dbReference type="Gene3D" id="1.10.443.10">
    <property type="entry name" value="Intergrase catalytic core"/>
    <property type="match status" value="1"/>
</dbReference>
<reference evidence="3" key="1">
    <citation type="journal article" date="2019" name="Int. J. Syst. Evol. Microbiol.">
        <title>The Global Catalogue of Microorganisms (GCM) 10K type strain sequencing project: providing services to taxonomists for standard genome sequencing and annotation.</title>
        <authorList>
            <consortium name="The Broad Institute Genomics Platform"/>
            <consortium name="The Broad Institute Genome Sequencing Center for Infectious Disease"/>
            <person name="Wu L."/>
            <person name="Ma J."/>
        </authorList>
    </citation>
    <scope>NUCLEOTIDE SEQUENCE [LARGE SCALE GENOMIC DNA]</scope>
    <source>
        <strain evidence="3">CCUG 62793</strain>
    </source>
</reference>
<evidence type="ECO:0000313" key="2">
    <source>
        <dbReference type="EMBL" id="MFD2321541.1"/>
    </source>
</evidence>
<dbReference type="Proteomes" id="UP001597287">
    <property type="component" value="Unassembled WGS sequence"/>
</dbReference>
<name>A0ABW5EV89_9BURK</name>
<keyword evidence="3" id="KW-1185">Reference proteome</keyword>
<dbReference type="InterPro" id="IPR011010">
    <property type="entry name" value="DNA_brk_join_enz"/>
</dbReference>
<evidence type="ECO:0008006" key="4">
    <source>
        <dbReference type="Google" id="ProtNLM"/>
    </source>
</evidence>
<proteinExistence type="predicted"/>
<dbReference type="EMBL" id="JBHUIG010000028">
    <property type="protein sequence ID" value="MFD2321541.1"/>
    <property type="molecule type" value="Genomic_DNA"/>
</dbReference>
<comment type="caution">
    <text evidence="2">The sequence shown here is derived from an EMBL/GenBank/DDBJ whole genome shotgun (WGS) entry which is preliminary data.</text>
</comment>
<evidence type="ECO:0000256" key="1">
    <source>
        <dbReference type="ARBA" id="ARBA00023172"/>
    </source>
</evidence>
<dbReference type="RefSeq" id="WP_380109176.1">
    <property type="nucleotide sequence ID" value="NZ_JBHSIH010000001.1"/>
</dbReference>
<gene>
    <name evidence="2" type="ORF">ACFSPV_22865</name>
</gene>
<protein>
    <recommendedName>
        <fullName evidence="4">Tyr recombinase domain-containing protein</fullName>
    </recommendedName>
</protein>
<keyword evidence="1" id="KW-0233">DNA recombination</keyword>
<dbReference type="SUPFAM" id="SSF56349">
    <property type="entry name" value="DNA breaking-rejoining enzymes"/>
    <property type="match status" value="1"/>
</dbReference>
<accession>A0ABW5EV89</accession>
<sequence length="661" mass="73233">MQKAKRIALSVDDIASPSLPPQDYRVSKHSVYSDGKWDLGDESNVRLRGHAEAKLSIDWRIYHFDREAPGSSLNDVIAKSHLDARVSNGIINDIRLLSFVQLEMPFVFGKRGRQIERSKPPTVVSMARALVVLFSVVDTVRAERISSVAPGLPYTPLQSVIEITFQDLEAALKKYPFSDGKTVYKGLRAFASPVLRGKFAGASVQWTEGDIDNLTFPKPTPRDSESVMPDALFRMLSNTASKDVACFLYALQLHRYDQTVPVQLSGLLPREIILAEAWKDYVAIRNDDREYSAKLGRRSTRTGERRKEFKRKHGISTDDFFLYISDVQRACMMLIGLYTGGRFSDFTSFVAGCIEEVHGMPMLVGTASKHRPLNAPVGDDVWPAIPILRDAVTCLEEISRVTFNPYLISSTYTVAIGEEPQPLSLSGFRGALNIYLQSADADGRWRDWVINPHQLRHTLAHKLAQADVGIVYISYQLKHLYTALAGLPADVTLGYGNIGEQKVARAMAVKDLSREAANALFNPDSPIAGGGAEEFRQRRKLYFDGRMAQGWTRDEIIDQLAACGLPFVNVGPGYCGGVREEELADGTKRPPPCIGHLQCNTGDCDNAVVTQIHVSQWKDIVVKNKELASDPRLAHAADNFKAAISTGERVLRDLGINPATL</sequence>
<evidence type="ECO:0000313" key="3">
    <source>
        <dbReference type="Proteomes" id="UP001597287"/>
    </source>
</evidence>
<dbReference type="InterPro" id="IPR013762">
    <property type="entry name" value="Integrase-like_cat_sf"/>
</dbReference>
<organism evidence="2 3">
    <name type="scientific">Delftia deserti</name>
    <dbReference type="NCBI Taxonomy" id="1651218"/>
    <lineage>
        <taxon>Bacteria</taxon>
        <taxon>Pseudomonadati</taxon>
        <taxon>Pseudomonadota</taxon>
        <taxon>Betaproteobacteria</taxon>
        <taxon>Burkholderiales</taxon>
        <taxon>Comamonadaceae</taxon>
        <taxon>Delftia</taxon>
    </lineage>
</organism>